<dbReference type="InterPro" id="IPR013560">
    <property type="entry name" value="DUF1722"/>
</dbReference>
<evidence type="ECO:0000256" key="6">
    <source>
        <dbReference type="ARBA" id="ARBA00023204"/>
    </source>
</evidence>
<evidence type="ECO:0000256" key="3">
    <source>
        <dbReference type="ARBA" id="ARBA00022763"/>
    </source>
</evidence>
<dbReference type="PANTHER" id="PTHR31290:SF5">
    <property type="entry name" value="UV-DAMAGE ENDONUCLEASE"/>
    <property type="match status" value="1"/>
</dbReference>
<evidence type="ECO:0000256" key="2">
    <source>
        <dbReference type="ARBA" id="ARBA00022759"/>
    </source>
</evidence>
<dbReference type="Pfam" id="PF03851">
    <property type="entry name" value="UvdE"/>
    <property type="match status" value="1"/>
</dbReference>
<keyword evidence="9" id="KW-1185">Reference proteome</keyword>
<keyword evidence="4" id="KW-0228">DNA excision</keyword>
<dbReference type="OrthoDB" id="9782576at2"/>
<sequence length="417" mass="48308">MRIGYACLAVGVPDTGFRSCTMKNADEERLTAIISHNLHSLEKIMEYNHKNGIRMFRISSDLIPFGSSPVNFLEWWNIFGDEFKRIGDMVKKYDIRVSMHPGQYTVLNSPDANIVERAVLDLQYHTRILDCMGVDKTCKIILHVGGVYGDKAQAARRFELNWRGMKDSVKERLVIENDDRNYTVEDVLEISGRVGVPVVFDNLHHALNPSIEKNPDFFWVAECGKTWKRMDGNPKIHYSQQNGNKKKGSHSDIIRIREFMEYLDGLGNEGPDIMLEVKDKNLSAVKCINCVTPGKTARKLELEWSRYKYKVLENSQEKYNQIRKMLKDKECSPVSFYSVLEEALDMQGNAGSFINAAQHVWGYFKDHADEMEREKFKKAMVSFQRGDLPLSAIKKYMWKLSVKYQEEYLLNSYYFIL</sequence>
<evidence type="ECO:0000256" key="5">
    <source>
        <dbReference type="ARBA" id="ARBA00022801"/>
    </source>
</evidence>
<dbReference type="GO" id="GO:0009411">
    <property type="term" value="P:response to UV"/>
    <property type="evidence" value="ECO:0007669"/>
    <property type="project" value="InterPro"/>
</dbReference>
<dbReference type="STRING" id="1122934.SAMN02745691_01446"/>
<evidence type="ECO:0000259" key="7">
    <source>
        <dbReference type="Pfam" id="PF08349"/>
    </source>
</evidence>
<accession>A0A1M6H074</accession>
<evidence type="ECO:0000313" key="8">
    <source>
        <dbReference type="EMBL" id="SHJ15560.1"/>
    </source>
</evidence>
<dbReference type="Pfam" id="PF08349">
    <property type="entry name" value="DUF1722"/>
    <property type="match status" value="1"/>
</dbReference>
<name>A0A1M6H074_9FIRM</name>
<evidence type="ECO:0000256" key="4">
    <source>
        <dbReference type="ARBA" id="ARBA00022769"/>
    </source>
</evidence>
<reference evidence="8 9" key="1">
    <citation type="submission" date="2016-11" db="EMBL/GenBank/DDBJ databases">
        <authorList>
            <person name="Jaros S."/>
            <person name="Januszkiewicz K."/>
            <person name="Wedrychowicz H."/>
        </authorList>
    </citation>
    <scope>NUCLEOTIDE SEQUENCE [LARGE SCALE GENOMIC DNA]</scope>
    <source>
        <strain evidence="8 9">DSM 15970</strain>
    </source>
</reference>
<dbReference type="InterPro" id="IPR036237">
    <property type="entry name" value="Xyl_isomerase-like_sf"/>
</dbReference>
<keyword evidence="3" id="KW-0227">DNA damage</keyword>
<dbReference type="PANTHER" id="PTHR31290">
    <property type="entry name" value="UV-DAMAGE ENDONUCLEASE"/>
    <property type="match status" value="1"/>
</dbReference>
<keyword evidence="2 8" id="KW-0255">Endonuclease</keyword>
<dbReference type="EMBL" id="FQYT01000013">
    <property type="protein sequence ID" value="SHJ15560.1"/>
    <property type="molecule type" value="Genomic_DNA"/>
</dbReference>
<organism evidence="8 9">
    <name type="scientific">Parasporobacterium paucivorans DSM 15970</name>
    <dbReference type="NCBI Taxonomy" id="1122934"/>
    <lineage>
        <taxon>Bacteria</taxon>
        <taxon>Bacillati</taxon>
        <taxon>Bacillota</taxon>
        <taxon>Clostridia</taxon>
        <taxon>Lachnospirales</taxon>
        <taxon>Lachnospiraceae</taxon>
        <taxon>Parasporobacterium</taxon>
    </lineage>
</organism>
<dbReference type="GO" id="GO:0016787">
    <property type="term" value="F:hydrolase activity"/>
    <property type="evidence" value="ECO:0007669"/>
    <property type="project" value="UniProtKB-KW"/>
</dbReference>
<dbReference type="InterPro" id="IPR004601">
    <property type="entry name" value="UvdE"/>
</dbReference>
<evidence type="ECO:0000256" key="1">
    <source>
        <dbReference type="ARBA" id="ARBA00022722"/>
    </source>
</evidence>
<keyword evidence="5" id="KW-0378">Hydrolase</keyword>
<dbReference type="GO" id="GO:0004519">
    <property type="term" value="F:endonuclease activity"/>
    <property type="evidence" value="ECO:0007669"/>
    <property type="project" value="UniProtKB-KW"/>
</dbReference>
<dbReference type="Gene3D" id="3.20.20.150">
    <property type="entry name" value="Divalent-metal-dependent TIM barrel enzymes"/>
    <property type="match status" value="1"/>
</dbReference>
<dbReference type="Proteomes" id="UP000184342">
    <property type="component" value="Unassembled WGS sequence"/>
</dbReference>
<feature type="domain" description="DUF1722" evidence="7">
    <location>
        <begin position="308"/>
        <end position="415"/>
    </location>
</feature>
<keyword evidence="1" id="KW-0540">Nuclease</keyword>
<dbReference type="SUPFAM" id="SSF51658">
    <property type="entry name" value="Xylose isomerase-like"/>
    <property type="match status" value="1"/>
</dbReference>
<evidence type="ECO:0000313" key="9">
    <source>
        <dbReference type="Proteomes" id="UP000184342"/>
    </source>
</evidence>
<keyword evidence="6" id="KW-0234">DNA repair</keyword>
<gene>
    <name evidence="8" type="ORF">SAMN02745691_01446</name>
</gene>
<protein>
    <submittedName>
        <fullName evidence="8">UV-damage endonuclease</fullName>
    </submittedName>
</protein>
<dbReference type="RefSeq" id="WP_073993683.1">
    <property type="nucleotide sequence ID" value="NZ_FQYT01000013.1"/>
</dbReference>
<dbReference type="AlphaFoldDB" id="A0A1M6H074"/>
<dbReference type="GO" id="GO:0006289">
    <property type="term" value="P:nucleotide-excision repair"/>
    <property type="evidence" value="ECO:0007669"/>
    <property type="project" value="InterPro"/>
</dbReference>
<dbReference type="NCBIfam" id="TIGR00629">
    <property type="entry name" value="uvde"/>
    <property type="match status" value="1"/>
</dbReference>
<proteinExistence type="predicted"/>